<protein>
    <submittedName>
        <fullName evidence="6">ABC transporter ATP-binding protein</fullName>
    </submittedName>
</protein>
<dbReference type="InterPro" id="IPR003439">
    <property type="entry name" value="ABC_transporter-like_ATP-bd"/>
</dbReference>
<dbReference type="InterPro" id="IPR015860">
    <property type="entry name" value="ABC_transpr_TagH-like"/>
</dbReference>
<evidence type="ECO:0000256" key="3">
    <source>
        <dbReference type="ARBA" id="ARBA00022741"/>
    </source>
</evidence>
<dbReference type="GO" id="GO:0140359">
    <property type="term" value="F:ABC-type transporter activity"/>
    <property type="evidence" value="ECO:0007669"/>
    <property type="project" value="InterPro"/>
</dbReference>
<dbReference type="OrthoDB" id="9778870at2"/>
<evidence type="ECO:0000313" key="7">
    <source>
        <dbReference type="Proteomes" id="UP000315891"/>
    </source>
</evidence>
<dbReference type="SUPFAM" id="SSF52540">
    <property type="entry name" value="P-loop containing nucleoside triphosphate hydrolases"/>
    <property type="match status" value="1"/>
</dbReference>
<keyword evidence="3" id="KW-0547">Nucleotide-binding</keyword>
<dbReference type="GO" id="GO:0016887">
    <property type="term" value="F:ATP hydrolysis activity"/>
    <property type="evidence" value="ECO:0007669"/>
    <property type="project" value="InterPro"/>
</dbReference>
<evidence type="ECO:0000256" key="4">
    <source>
        <dbReference type="ARBA" id="ARBA00022840"/>
    </source>
</evidence>
<dbReference type="SMART" id="SM00382">
    <property type="entry name" value="AAA"/>
    <property type="match status" value="1"/>
</dbReference>
<dbReference type="AlphaFoldDB" id="A0A516V7B6"/>
<comment type="similarity">
    <text evidence="1">Belongs to the ABC transporter superfamily.</text>
</comment>
<proteinExistence type="inferred from homology"/>
<organism evidence="6 7">
    <name type="scientific">Pseudoluteimonas lycopersici</name>
    <dbReference type="NCBI Taxonomy" id="1324796"/>
    <lineage>
        <taxon>Bacteria</taxon>
        <taxon>Pseudomonadati</taxon>
        <taxon>Pseudomonadota</taxon>
        <taxon>Gammaproteobacteria</taxon>
        <taxon>Lysobacterales</taxon>
        <taxon>Lysobacteraceae</taxon>
        <taxon>Pseudoluteimonas</taxon>
    </lineage>
</organism>
<sequence length="355" mass="38413">MHLEASNLTIDFPVRKGPKDPFDFDSANIETGGTILAIDGKPHVRALDDISFALGAGDRLGLVGHNGSGKSTLLRALCGIYHPSHGEVRSDHPVSGIFNVQLGFRIEASGYRNILLKGLVAGRSRPEIEAAVPGIAEFAGLGPYLHMPMHTYSQGMAMRLAFAITTAFANHILVMDEWIGAGDANFQNKVVERMDSFFESADICVIASHNNRLLRQMTNQCLWLDGGKARALGPTADVLDAYEAEATALRLKIARQAALDRPRIAMPPEHRAMWIYQEADNGQRASGHVLAWDVAEFNVTSVSVTVQKSSGAEQTVCTGRGTGTKLIGPWLQPGMTFALHDNVDGMVLARLEFPG</sequence>
<dbReference type="PROSITE" id="PS50893">
    <property type="entry name" value="ABC_TRANSPORTER_2"/>
    <property type="match status" value="1"/>
</dbReference>
<dbReference type="CDD" id="cd03220">
    <property type="entry name" value="ABC_KpsT_Wzt"/>
    <property type="match status" value="1"/>
</dbReference>
<dbReference type="PANTHER" id="PTHR46743">
    <property type="entry name" value="TEICHOIC ACIDS EXPORT ATP-BINDING PROTEIN TAGH"/>
    <property type="match status" value="1"/>
</dbReference>
<dbReference type="InterPro" id="IPR050683">
    <property type="entry name" value="Bact_Polysacc_Export_ATP-bd"/>
</dbReference>
<dbReference type="Proteomes" id="UP000315891">
    <property type="component" value="Chromosome"/>
</dbReference>
<evidence type="ECO:0000259" key="5">
    <source>
        <dbReference type="PROSITE" id="PS50893"/>
    </source>
</evidence>
<dbReference type="GO" id="GO:0005524">
    <property type="term" value="F:ATP binding"/>
    <property type="evidence" value="ECO:0007669"/>
    <property type="project" value="UniProtKB-KW"/>
</dbReference>
<keyword evidence="2" id="KW-0813">Transport</keyword>
<evidence type="ECO:0000256" key="2">
    <source>
        <dbReference type="ARBA" id="ARBA00022448"/>
    </source>
</evidence>
<dbReference type="RefSeq" id="WP_143879924.1">
    <property type="nucleotide sequence ID" value="NZ_BAABLZ010000001.1"/>
</dbReference>
<feature type="domain" description="ABC transporter" evidence="5">
    <location>
        <begin position="29"/>
        <end position="251"/>
    </location>
</feature>
<name>A0A516V7B6_9GAMM</name>
<dbReference type="InterPro" id="IPR003593">
    <property type="entry name" value="AAA+_ATPase"/>
</dbReference>
<dbReference type="Pfam" id="PF00005">
    <property type="entry name" value="ABC_tran"/>
    <property type="match status" value="1"/>
</dbReference>
<dbReference type="Gene3D" id="3.40.50.300">
    <property type="entry name" value="P-loop containing nucleotide triphosphate hydrolases"/>
    <property type="match status" value="1"/>
</dbReference>
<dbReference type="GO" id="GO:0016020">
    <property type="term" value="C:membrane"/>
    <property type="evidence" value="ECO:0007669"/>
    <property type="project" value="InterPro"/>
</dbReference>
<reference evidence="6 7" key="1">
    <citation type="submission" date="2019-07" db="EMBL/GenBank/DDBJ databases">
        <title>Lysobacter weifangensis sp. nov., isolated from bensulfuron-methyl contaminated farmland soil.</title>
        <authorList>
            <person name="Zhao H."/>
        </authorList>
    </citation>
    <scope>NUCLEOTIDE SEQUENCE [LARGE SCALE GENOMIC DNA]</scope>
    <source>
        <strain evidence="6 7">CC-Bw-6</strain>
    </source>
</reference>
<gene>
    <name evidence="6" type="ORF">FNZ56_11265</name>
</gene>
<dbReference type="PROSITE" id="PS00211">
    <property type="entry name" value="ABC_TRANSPORTER_1"/>
    <property type="match status" value="1"/>
</dbReference>
<accession>A0A516V7B6</accession>
<dbReference type="InterPro" id="IPR017871">
    <property type="entry name" value="ABC_transporter-like_CS"/>
</dbReference>
<dbReference type="PANTHER" id="PTHR46743:SF2">
    <property type="entry name" value="TEICHOIC ACIDS EXPORT ATP-BINDING PROTEIN TAGH"/>
    <property type="match status" value="1"/>
</dbReference>
<evidence type="ECO:0000313" key="6">
    <source>
        <dbReference type="EMBL" id="QDQ74415.1"/>
    </source>
</evidence>
<dbReference type="EMBL" id="CP041742">
    <property type="protein sequence ID" value="QDQ74415.1"/>
    <property type="molecule type" value="Genomic_DNA"/>
</dbReference>
<keyword evidence="4 6" id="KW-0067">ATP-binding</keyword>
<dbReference type="InterPro" id="IPR027417">
    <property type="entry name" value="P-loop_NTPase"/>
</dbReference>
<keyword evidence="7" id="KW-1185">Reference proteome</keyword>
<evidence type="ECO:0000256" key="1">
    <source>
        <dbReference type="ARBA" id="ARBA00005417"/>
    </source>
</evidence>